<protein>
    <submittedName>
        <fullName evidence="3">Glutaredoxin domain-containing cysteine-rich protein 1</fullName>
    </submittedName>
</protein>
<sequence length="412" mass="47230">MSDSVDINQTHSSVCNNVNSVQSERESVESVLSCFSEMEDVDFEEVYNRLRLDIHETLDEIVEEKMQALHKRIQELEQENQVLLECKNTNEQTVQSLSISNSKLKFEVLTLQEVLSKQVNGESDNNHISANNTRTARDIKQLKIRSKSTNWNNDENNPIENDNCFTQDNTKIGNKTKILLERSKILKQNRTNSFSGFSTSETSSLADMPGIVNKHKILGRTGTIRGFQNTVKKKVSSYKLINDSSFLSSQVQRIVESELENEEDNFPGKLVVYTTSSILVREIFDNCKLVLEILTKHKVQFEERDLFINPGYECELKERFQDGQCSLPILFLRGYVLGDCNKMVQLDEEGELIELLKEFKNESITECLQCRGKRFTQCLWCQGSKKGLLSLKCSVCNKNGLQPCFECNKQEK</sequence>
<dbReference type="Proteomes" id="UP001165289">
    <property type="component" value="Unassembled WGS sequence"/>
</dbReference>
<name>A0AAV7JXN6_9METZ</name>
<dbReference type="PANTHER" id="PTHR46990:SF1">
    <property type="entry name" value="GLUTAREDOXIN DOMAIN-CONTAINING CYSTEINE-RICH PROTEIN 1"/>
    <property type="match status" value="1"/>
</dbReference>
<dbReference type="PANTHER" id="PTHR46990">
    <property type="entry name" value="GLUTAREDOXIN DOMAIN-CONTAINING CYSTEINE-RICH PROTEIN 1"/>
    <property type="match status" value="1"/>
</dbReference>
<keyword evidence="1" id="KW-0175">Coiled coil</keyword>
<dbReference type="InterPro" id="IPR036249">
    <property type="entry name" value="Thioredoxin-like_sf"/>
</dbReference>
<proteinExistence type="predicted"/>
<dbReference type="SUPFAM" id="SSF52833">
    <property type="entry name" value="Thioredoxin-like"/>
    <property type="match status" value="1"/>
</dbReference>
<dbReference type="GO" id="GO:0007605">
    <property type="term" value="P:sensory perception of sound"/>
    <property type="evidence" value="ECO:0007669"/>
    <property type="project" value="InterPro"/>
</dbReference>
<keyword evidence="4" id="KW-1185">Reference proteome</keyword>
<evidence type="ECO:0000256" key="1">
    <source>
        <dbReference type="SAM" id="Coils"/>
    </source>
</evidence>
<dbReference type="InterPro" id="IPR042797">
    <property type="entry name" value="GRXCR1"/>
</dbReference>
<dbReference type="Gene3D" id="3.40.30.10">
    <property type="entry name" value="Glutaredoxin"/>
    <property type="match status" value="1"/>
</dbReference>
<evidence type="ECO:0000313" key="3">
    <source>
        <dbReference type="EMBL" id="KAI6653652.1"/>
    </source>
</evidence>
<comment type="caution">
    <text evidence="3">The sequence shown here is derived from an EMBL/GenBank/DDBJ whole genome shotgun (WGS) entry which is preliminary data.</text>
</comment>
<organism evidence="3 4">
    <name type="scientific">Oopsacas minuta</name>
    <dbReference type="NCBI Taxonomy" id="111878"/>
    <lineage>
        <taxon>Eukaryota</taxon>
        <taxon>Metazoa</taxon>
        <taxon>Porifera</taxon>
        <taxon>Hexactinellida</taxon>
        <taxon>Hexasterophora</taxon>
        <taxon>Lyssacinosida</taxon>
        <taxon>Leucopsacidae</taxon>
        <taxon>Oopsacas</taxon>
    </lineage>
</organism>
<evidence type="ECO:0000313" key="4">
    <source>
        <dbReference type="Proteomes" id="UP001165289"/>
    </source>
</evidence>
<dbReference type="PROSITE" id="PS51354">
    <property type="entry name" value="GLUTAREDOXIN_2"/>
    <property type="match status" value="1"/>
</dbReference>
<dbReference type="EMBL" id="JAKMXF010000266">
    <property type="protein sequence ID" value="KAI6653652.1"/>
    <property type="molecule type" value="Genomic_DNA"/>
</dbReference>
<reference evidence="3 4" key="1">
    <citation type="journal article" date="2023" name="BMC Biol.">
        <title>The compact genome of the sponge Oopsacas minuta (Hexactinellida) is lacking key metazoan core genes.</title>
        <authorList>
            <person name="Santini S."/>
            <person name="Schenkelaars Q."/>
            <person name="Jourda C."/>
            <person name="Duchesne M."/>
            <person name="Belahbib H."/>
            <person name="Rocher C."/>
            <person name="Selva M."/>
            <person name="Riesgo A."/>
            <person name="Vervoort M."/>
            <person name="Leys S.P."/>
            <person name="Kodjabachian L."/>
            <person name="Le Bivic A."/>
            <person name="Borchiellini C."/>
            <person name="Claverie J.M."/>
            <person name="Renard E."/>
        </authorList>
    </citation>
    <scope>NUCLEOTIDE SEQUENCE [LARGE SCALE GENOMIC DNA]</scope>
    <source>
        <strain evidence="3">SPO-2</strain>
    </source>
</reference>
<dbReference type="AlphaFoldDB" id="A0AAV7JXN6"/>
<evidence type="ECO:0000259" key="2">
    <source>
        <dbReference type="Pfam" id="PF00462"/>
    </source>
</evidence>
<feature type="domain" description="Glutaredoxin" evidence="2">
    <location>
        <begin position="274"/>
        <end position="334"/>
    </location>
</feature>
<gene>
    <name evidence="3" type="ORF">LOD99_3547</name>
</gene>
<dbReference type="Pfam" id="PF00462">
    <property type="entry name" value="Glutaredoxin"/>
    <property type="match status" value="1"/>
</dbReference>
<dbReference type="InterPro" id="IPR002109">
    <property type="entry name" value="Glutaredoxin"/>
</dbReference>
<accession>A0AAV7JXN6</accession>
<feature type="coiled-coil region" evidence="1">
    <location>
        <begin position="59"/>
        <end position="86"/>
    </location>
</feature>